<protein>
    <submittedName>
        <fullName evidence="1">Uncharacterized protein</fullName>
    </submittedName>
</protein>
<organism evidence="1">
    <name type="scientific">Aspergillus niger</name>
    <dbReference type="NCBI Taxonomy" id="5061"/>
    <lineage>
        <taxon>Eukaryota</taxon>
        <taxon>Fungi</taxon>
        <taxon>Dikarya</taxon>
        <taxon>Ascomycota</taxon>
        <taxon>Pezizomycotina</taxon>
        <taxon>Eurotiomycetes</taxon>
        <taxon>Eurotiomycetidae</taxon>
        <taxon>Eurotiales</taxon>
        <taxon>Aspergillaceae</taxon>
        <taxon>Aspergillus</taxon>
        <taxon>Aspergillus subgen. Circumdati</taxon>
    </lineage>
</organism>
<reference evidence="1" key="2">
    <citation type="submission" date="2025-08" db="UniProtKB">
        <authorList>
            <consortium name="RefSeq"/>
        </authorList>
    </citation>
    <scope>IDENTIFICATION</scope>
</reference>
<proteinExistence type="predicted"/>
<dbReference type="KEGG" id="ang:An18g00250"/>
<dbReference type="AlphaFoldDB" id="A0AAJ8BS40"/>
<accession>A0AAJ8BS40</accession>
<evidence type="ECO:0000313" key="1">
    <source>
        <dbReference type="RefSeq" id="XP_059602860.1"/>
    </source>
</evidence>
<dbReference type="VEuPathDB" id="FungiDB:An18g00250"/>
<reference evidence="1" key="1">
    <citation type="submission" date="2025-02" db="EMBL/GenBank/DDBJ databases">
        <authorList>
            <consortium name="NCBI Genome Project"/>
        </authorList>
    </citation>
    <scope>NUCLEOTIDE SEQUENCE</scope>
</reference>
<name>A0AAJ8BS40_ASPNG</name>
<dbReference type="RefSeq" id="XP_059602860.1">
    <property type="nucleotide sequence ID" value="XM_059745540.1"/>
</dbReference>
<dbReference type="GeneID" id="84593618"/>
<sequence length="43" mass="5296">MELYQKSLLNYQLEKIFLTFNRYNGPQLMNTEYSPDLDIYFKI</sequence>
<gene>
    <name evidence="1" type="ORF">An18g00250</name>
</gene>